<dbReference type="AlphaFoldDB" id="A0A4R7BQT1"/>
<dbReference type="EMBL" id="SNZR01000016">
    <property type="protein sequence ID" value="TDR87112.1"/>
    <property type="molecule type" value="Genomic_DNA"/>
</dbReference>
<dbReference type="InterPro" id="IPR018511">
    <property type="entry name" value="Hemolysin-typ_Ca-bd_CS"/>
</dbReference>
<name>A0A4R7BQT1_9HYPH</name>
<dbReference type="PANTHER" id="PTHR38340">
    <property type="entry name" value="S-LAYER PROTEIN"/>
    <property type="match status" value="1"/>
</dbReference>
<dbReference type="SUPFAM" id="SSF51120">
    <property type="entry name" value="beta-Roll"/>
    <property type="match status" value="6"/>
</dbReference>
<gene>
    <name evidence="3" type="ORF">EV668_4192</name>
</gene>
<comment type="caution">
    <text evidence="3">The sequence shown here is derived from an EMBL/GenBank/DDBJ whole genome shotgun (WGS) entry which is preliminary data.</text>
</comment>
<dbReference type="Gene3D" id="2.150.10.10">
    <property type="entry name" value="Serralysin-like metalloprotease, C-terminal"/>
    <property type="match status" value="5"/>
</dbReference>
<accession>A0A4R7BQT1</accession>
<evidence type="ECO:0000256" key="1">
    <source>
        <dbReference type="ARBA" id="ARBA00004613"/>
    </source>
</evidence>
<keyword evidence="4" id="KW-1185">Reference proteome</keyword>
<protein>
    <submittedName>
        <fullName evidence="3">Hemolysin type calcium-binding protein</fullName>
    </submittedName>
</protein>
<dbReference type="PANTHER" id="PTHR38340:SF1">
    <property type="entry name" value="S-LAYER PROTEIN"/>
    <property type="match status" value="1"/>
</dbReference>
<reference evidence="3 4" key="1">
    <citation type="submission" date="2019-03" db="EMBL/GenBank/DDBJ databases">
        <title>Genomic Encyclopedia of Type Strains, Phase IV (KMG-IV): sequencing the most valuable type-strain genomes for metagenomic binning, comparative biology and taxonomic classification.</title>
        <authorList>
            <person name="Goeker M."/>
        </authorList>
    </citation>
    <scope>NUCLEOTIDE SEQUENCE [LARGE SCALE GENOMIC DNA]</scope>
    <source>
        <strain evidence="3 4">DSM 25903</strain>
    </source>
</reference>
<dbReference type="OrthoDB" id="7876310at2"/>
<evidence type="ECO:0000313" key="3">
    <source>
        <dbReference type="EMBL" id="TDR87112.1"/>
    </source>
</evidence>
<dbReference type="GO" id="GO:0005509">
    <property type="term" value="F:calcium ion binding"/>
    <property type="evidence" value="ECO:0007669"/>
    <property type="project" value="InterPro"/>
</dbReference>
<dbReference type="InterPro" id="IPR011049">
    <property type="entry name" value="Serralysin-like_metalloprot_C"/>
</dbReference>
<sequence>MAIITGTDAGETLTGTAGADTINAFAGNDILIGGRGRDLLFGGNGADRFDIFAQNEIVDGETYDGGLGVDQLFLDTTATIDLSGTIITGVEQLKARGAVMLASAQLGAFTRVEAAGITLTDGGLVDLSNSAVLNTRFDLHADGNVLTLVGTANARYQVIGNIGNDVVRGGEAGNVIDGGFGDDILVGGAGSDVLIGGSGLDSVSGGGGNDRLVIAAASDLVAGEHYDGGAGTDTLAIEADELVDLDGVTISDVEVLDVVDAVSLSRAQLTGFRSLEGGTILIADAGGVDLAGRSVDVAGFVLANGTNTFSLAGVSAGVLTIAGGTGADHITGSDDVNGGDLIDGGSGHDRLFGGGGSDVLIGGLGRDVLDGGDGHDLFLVSAQDELAVGERYTGGAGYDGLSLLGMEAYDITRVIVDADVEELIFDNAVTMTAQQFGGFQRVSGDTVIISRGGSIDLPGDPTFARQAYVDNIYLSNFGNEINLKGQWWGYDIFGGTRNDTIIGGDGPSNLFGGRGNDLLRGGLNSDTLWGGLGRDVLDGGAGDDTFIAVSQAELVPGEIYIGGAGFDTLRLRADTPATIDISRVTVGADVEALDSDGAVRLTAAQLDTFSRLDVGEVSVTTAGTIDLTDASYLSLSTINLATAGNTITLGGCGCLTVNGGSGNDVISGSGVLNGGAGADIITGGVWGDIITGGRAKDVIDGGAGDDTLVITGQADIVIGESYRGGSGFDTLLLDVAGAPIRLSHAAIADDIERLESMGAVSLSAAQLDAFTSLETGAITLMSAGAVDLTDADVLTQVFNLHGGGNTLDLTGLADIAFVVNGGKRADTIRGGDHLDGDRLVGGRGDDTLTGGVGADQFVYTSLLSGIDTVTDFSGTGGQQDKLVFEGLLAGSFAYLGDGTFSGTGNSEARFAGADLLQVDANGDGRADITIRMLGMTNPAQLGGSDFLWS</sequence>
<dbReference type="RefSeq" id="WP_133773748.1">
    <property type="nucleotide sequence ID" value="NZ_SNZR01000016.1"/>
</dbReference>
<dbReference type="PRINTS" id="PR00313">
    <property type="entry name" value="CABNDNGRPT"/>
</dbReference>
<comment type="subcellular location">
    <subcellularLocation>
        <location evidence="1">Secreted</location>
    </subcellularLocation>
</comment>
<dbReference type="Pfam" id="PF00353">
    <property type="entry name" value="HemolysinCabind"/>
    <property type="match status" value="8"/>
</dbReference>
<dbReference type="Proteomes" id="UP000295122">
    <property type="component" value="Unassembled WGS sequence"/>
</dbReference>
<dbReference type="InterPro" id="IPR050557">
    <property type="entry name" value="RTX_toxin/Mannuronan_C5-epim"/>
</dbReference>
<organism evidence="3 4">
    <name type="scientific">Enterovirga rhinocerotis</name>
    <dbReference type="NCBI Taxonomy" id="1339210"/>
    <lineage>
        <taxon>Bacteria</taxon>
        <taxon>Pseudomonadati</taxon>
        <taxon>Pseudomonadota</taxon>
        <taxon>Alphaproteobacteria</taxon>
        <taxon>Hyphomicrobiales</taxon>
        <taxon>Methylobacteriaceae</taxon>
        <taxon>Enterovirga</taxon>
    </lineage>
</organism>
<evidence type="ECO:0000313" key="4">
    <source>
        <dbReference type="Proteomes" id="UP000295122"/>
    </source>
</evidence>
<keyword evidence="2" id="KW-0964">Secreted</keyword>
<evidence type="ECO:0000256" key="2">
    <source>
        <dbReference type="ARBA" id="ARBA00022525"/>
    </source>
</evidence>
<proteinExistence type="predicted"/>
<dbReference type="InterPro" id="IPR001343">
    <property type="entry name" value="Hemolysn_Ca-bd"/>
</dbReference>
<dbReference type="PROSITE" id="PS00330">
    <property type="entry name" value="HEMOLYSIN_CALCIUM"/>
    <property type="match status" value="8"/>
</dbReference>
<dbReference type="GO" id="GO:0005576">
    <property type="term" value="C:extracellular region"/>
    <property type="evidence" value="ECO:0007669"/>
    <property type="project" value="UniProtKB-SubCell"/>
</dbReference>